<dbReference type="PANTHER" id="PTHR23360:SF5">
    <property type="entry name" value="G-PROTEIN COUPLED RECEPTORS FAMILY 1 PROFILE DOMAIN-CONTAINING PROTEIN"/>
    <property type="match status" value="1"/>
</dbReference>
<dbReference type="AlphaFoldDB" id="A0A2A6CJK9"/>
<evidence type="ECO:0000256" key="1">
    <source>
        <dbReference type="ARBA" id="ARBA00004370"/>
    </source>
</evidence>
<organism evidence="5 6">
    <name type="scientific">Pristionchus pacificus</name>
    <name type="common">Parasitic nematode worm</name>
    <dbReference type="NCBI Taxonomy" id="54126"/>
    <lineage>
        <taxon>Eukaryota</taxon>
        <taxon>Metazoa</taxon>
        <taxon>Ecdysozoa</taxon>
        <taxon>Nematoda</taxon>
        <taxon>Chromadorea</taxon>
        <taxon>Rhabditida</taxon>
        <taxon>Rhabditina</taxon>
        <taxon>Diplogasteromorpha</taxon>
        <taxon>Diplogasteroidea</taxon>
        <taxon>Neodiplogasteridae</taxon>
        <taxon>Pristionchus</taxon>
    </lineage>
</organism>
<accession>A0A8R1UX59</accession>
<sequence>MRLEETDWQILRFAFFVIASVSFIGMIFNSLLFITTVRSSNLRSACNILIAFCAIFDFGHELLPEISLSAGVFCVCSIGLDRMLSTLPMFSIRLKRKWLYLTIHLLLIAIYSSYTLYLLVAYYEPQKLICGMPSAFHGVAVVKWNLALTFANVLSVIIYMITWFIVRRLGASAETRRLFRSICIVMVIDVAGLTITTLLANLLMAFDVRGAQFALHCVAGIGANSGIAFKGLVYYTT</sequence>
<dbReference type="InterPro" id="IPR019424">
    <property type="entry name" value="7TM_GPCR_Srsx"/>
</dbReference>
<evidence type="ECO:0000256" key="4">
    <source>
        <dbReference type="ARBA" id="ARBA00023136"/>
    </source>
</evidence>
<dbReference type="GO" id="GO:0016020">
    <property type="term" value="C:membrane"/>
    <property type="evidence" value="ECO:0007669"/>
    <property type="project" value="UniProtKB-SubCell"/>
</dbReference>
<reference evidence="5" key="2">
    <citation type="submission" date="2022-06" db="UniProtKB">
        <authorList>
            <consortium name="EnsemblMetazoa"/>
        </authorList>
    </citation>
    <scope>IDENTIFICATION</scope>
    <source>
        <strain evidence="5">PS312</strain>
    </source>
</reference>
<dbReference type="Proteomes" id="UP000005239">
    <property type="component" value="Unassembled WGS sequence"/>
</dbReference>
<keyword evidence="2" id="KW-0812">Transmembrane</keyword>
<proteinExistence type="predicted"/>
<dbReference type="SMART" id="SM01381">
    <property type="entry name" value="7TM_GPCR_Srsx"/>
    <property type="match status" value="1"/>
</dbReference>
<evidence type="ECO:0000256" key="2">
    <source>
        <dbReference type="ARBA" id="ARBA00022692"/>
    </source>
</evidence>
<dbReference type="GO" id="GO:0004930">
    <property type="term" value="F:G protein-coupled receptor activity"/>
    <property type="evidence" value="ECO:0007669"/>
    <property type="project" value="InterPro"/>
</dbReference>
<keyword evidence="3" id="KW-1133">Transmembrane helix</keyword>
<dbReference type="OrthoDB" id="5854064at2759"/>
<keyword evidence="6" id="KW-1185">Reference proteome</keyword>
<name>A0A2A6CJK9_PRIPA</name>
<protein>
    <submittedName>
        <fullName evidence="5">G protein-coupled receptor</fullName>
    </submittedName>
</protein>
<gene>
    <name evidence="5" type="primary">WBGene00279397</name>
</gene>
<dbReference type="EnsemblMetazoa" id="PPA41028.1">
    <property type="protein sequence ID" value="PPA41028.1"/>
    <property type="gene ID" value="WBGene00279397"/>
</dbReference>
<dbReference type="SUPFAM" id="SSF81321">
    <property type="entry name" value="Family A G protein-coupled receptor-like"/>
    <property type="match status" value="1"/>
</dbReference>
<dbReference type="PANTHER" id="PTHR23360">
    <property type="entry name" value="G-PROTEIN COUPLED RECEPTORS FAMILY 1 PROFILE DOMAIN-CONTAINING PROTEIN-RELATED"/>
    <property type="match status" value="1"/>
</dbReference>
<evidence type="ECO:0000313" key="6">
    <source>
        <dbReference type="Proteomes" id="UP000005239"/>
    </source>
</evidence>
<evidence type="ECO:0000256" key="3">
    <source>
        <dbReference type="ARBA" id="ARBA00022989"/>
    </source>
</evidence>
<dbReference type="InterPro" id="IPR047130">
    <property type="entry name" value="7TM_GPCR_Srsx_nematod"/>
</dbReference>
<accession>A0A2A6CJK9</accession>
<keyword evidence="4" id="KW-0472">Membrane</keyword>
<evidence type="ECO:0000313" key="5">
    <source>
        <dbReference type="EnsemblMetazoa" id="PPA41028.1"/>
    </source>
</evidence>
<comment type="subcellular location">
    <subcellularLocation>
        <location evidence="1">Membrane</location>
    </subcellularLocation>
</comment>
<dbReference type="InterPro" id="IPR000276">
    <property type="entry name" value="GPCR_Rhodpsn"/>
</dbReference>
<dbReference type="Pfam" id="PF10320">
    <property type="entry name" value="7TM_GPCR_Srsx"/>
    <property type="match status" value="1"/>
</dbReference>
<reference evidence="6" key="1">
    <citation type="journal article" date="2008" name="Nat. Genet.">
        <title>The Pristionchus pacificus genome provides a unique perspective on nematode lifestyle and parasitism.</title>
        <authorList>
            <person name="Dieterich C."/>
            <person name="Clifton S.W."/>
            <person name="Schuster L.N."/>
            <person name="Chinwalla A."/>
            <person name="Delehaunty K."/>
            <person name="Dinkelacker I."/>
            <person name="Fulton L."/>
            <person name="Fulton R."/>
            <person name="Godfrey J."/>
            <person name="Minx P."/>
            <person name="Mitreva M."/>
            <person name="Roeseler W."/>
            <person name="Tian H."/>
            <person name="Witte H."/>
            <person name="Yang S.P."/>
            <person name="Wilson R.K."/>
            <person name="Sommer R.J."/>
        </authorList>
    </citation>
    <scope>NUCLEOTIDE SEQUENCE [LARGE SCALE GENOMIC DNA]</scope>
    <source>
        <strain evidence="6">PS312</strain>
    </source>
</reference>